<keyword evidence="9" id="KW-1185">Reference proteome</keyword>
<name>A0ABU6JHA5_9BURK</name>
<dbReference type="PANTHER" id="PTHR33452:SF1">
    <property type="entry name" value="INNER MEMBRANE PROTEIN YPHA-RELATED"/>
    <property type="match status" value="1"/>
</dbReference>
<proteinExistence type="inferred from homology"/>
<evidence type="ECO:0000256" key="4">
    <source>
        <dbReference type="ARBA" id="ARBA00022692"/>
    </source>
</evidence>
<comment type="caution">
    <text evidence="8">The sequence shown here is derived from an EMBL/GenBank/DDBJ whole genome shotgun (WGS) entry which is preliminary data.</text>
</comment>
<dbReference type="Proteomes" id="UP001352263">
    <property type="component" value="Unassembled WGS sequence"/>
</dbReference>
<evidence type="ECO:0000256" key="7">
    <source>
        <dbReference type="SAM" id="Phobius"/>
    </source>
</evidence>
<dbReference type="InterPro" id="IPR051907">
    <property type="entry name" value="DoxX-like_oxidoreductase"/>
</dbReference>
<evidence type="ECO:0000313" key="9">
    <source>
        <dbReference type="Proteomes" id="UP001352263"/>
    </source>
</evidence>
<keyword evidence="6 7" id="KW-0472">Membrane</keyword>
<evidence type="ECO:0000256" key="1">
    <source>
        <dbReference type="ARBA" id="ARBA00004651"/>
    </source>
</evidence>
<keyword evidence="3" id="KW-1003">Cell membrane</keyword>
<evidence type="ECO:0000256" key="5">
    <source>
        <dbReference type="ARBA" id="ARBA00022989"/>
    </source>
</evidence>
<protein>
    <submittedName>
        <fullName evidence="8">DoxX family protein</fullName>
    </submittedName>
</protein>
<dbReference type="Pfam" id="PF07681">
    <property type="entry name" value="DoxX"/>
    <property type="match status" value="1"/>
</dbReference>
<dbReference type="InterPro" id="IPR032808">
    <property type="entry name" value="DoxX"/>
</dbReference>
<comment type="similarity">
    <text evidence="2">Belongs to the DoxX family.</text>
</comment>
<evidence type="ECO:0000256" key="3">
    <source>
        <dbReference type="ARBA" id="ARBA00022475"/>
    </source>
</evidence>
<dbReference type="EMBL" id="JAWIIV010000042">
    <property type="protein sequence ID" value="MEC4723053.1"/>
    <property type="molecule type" value="Genomic_DNA"/>
</dbReference>
<evidence type="ECO:0000256" key="2">
    <source>
        <dbReference type="ARBA" id="ARBA00006679"/>
    </source>
</evidence>
<dbReference type="RefSeq" id="WP_326509677.1">
    <property type="nucleotide sequence ID" value="NZ_JAWIIV010000042.1"/>
</dbReference>
<keyword evidence="5 7" id="KW-1133">Transmembrane helix</keyword>
<feature type="transmembrane region" description="Helical" evidence="7">
    <location>
        <begin position="20"/>
        <end position="41"/>
    </location>
</feature>
<feature type="transmembrane region" description="Helical" evidence="7">
    <location>
        <begin position="107"/>
        <end position="128"/>
    </location>
</feature>
<dbReference type="PANTHER" id="PTHR33452">
    <property type="entry name" value="OXIDOREDUCTASE CATD-RELATED"/>
    <property type="match status" value="1"/>
</dbReference>
<feature type="transmembrane region" description="Helical" evidence="7">
    <location>
        <begin position="53"/>
        <end position="71"/>
    </location>
</feature>
<organism evidence="8 9">
    <name type="scientific">Noviherbaspirillum album</name>
    <dbReference type="NCBI Taxonomy" id="3080276"/>
    <lineage>
        <taxon>Bacteria</taxon>
        <taxon>Pseudomonadati</taxon>
        <taxon>Pseudomonadota</taxon>
        <taxon>Betaproteobacteria</taxon>
        <taxon>Burkholderiales</taxon>
        <taxon>Oxalobacteraceae</taxon>
        <taxon>Noviherbaspirillum</taxon>
    </lineage>
</organism>
<keyword evidence="4 7" id="KW-0812">Transmembrane</keyword>
<evidence type="ECO:0000256" key="6">
    <source>
        <dbReference type="ARBA" id="ARBA00023136"/>
    </source>
</evidence>
<sequence>MHRHQTGSVSEDFGKLILRVTLALLILLHGVAKIMNGVSGIEGMVTKIGLPPVFAYMVYVGEVIAPLLVLVGLMTRPAALIIAVNMVFAVVLAHMQDLFSITKTGGWALELQAMFLVAALAVAFLGAGRYSIGGQSGRWN</sequence>
<accession>A0ABU6JHA5</accession>
<gene>
    <name evidence="8" type="ORF">RY831_28230</name>
</gene>
<evidence type="ECO:0000313" key="8">
    <source>
        <dbReference type="EMBL" id="MEC4723053.1"/>
    </source>
</evidence>
<feature type="transmembrane region" description="Helical" evidence="7">
    <location>
        <begin position="78"/>
        <end position="95"/>
    </location>
</feature>
<reference evidence="8 9" key="1">
    <citation type="submission" date="2023-10" db="EMBL/GenBank/DDBJ databases">
        <title>Noviherbaspirillum sp. CPCC 100848 genome assembly.</title>
        <authorList>
            <person name="Li X.Y."/>
            <person name="Fang X.M."/>
        </authorList>
    </citation>
    <scope>NUCLEOTIDE SEQUENCE [LARGE SCALE GENOMIC DNA]</scope>
    <source>
        <strain evidence="8 9">CPCC 100848</strain>
    </source>
</reference>
<comment type="subcellular location">
    <subcellularLocation>
        <location evidence="1">Cell membrane</location>
        <topology evidence="1">Multi-pass membrane protein</topology>
    </subcellularLocation>
</comment>